<dbReference type="EMBL" id="NKUB01000015">
    <property type="protein sequence ID" value="PYD69082.1"/>
    <property type="molecule type" value="Genomic_DNA"/>
</dbReference>
<dbReference type="InterPro" id="IPR036188">
    <property type="entry name" value="FAD/NAD-bd_sf"/>
</dbReference>
<keyword evidence="2" id="KW-1185">Reference proteome</keyword>
<dbReference type="Proteomes" id="UP000247371">
    <property type="component" value="Unassembled WGS sequence"/>
</dbReference>
<organism evidence="1 2">
    <name type="scientific">Komagataeibacter swingsii</name>
    <dbReference type="NCBI Taxonomy" id="215220"/>
    <lineage>
        <taxon>Bacteria</taxon>
        <taxon>Pseudomonadati</taxon>
        <taxon>Pseudomonadota</taxon>
        <taxon>Alphaproteobacteria</taxon>
        <taxon>Acetobacterales</taxon>
        <taxon>Acetobacteraceae</taxon>
        <taxon>Komagataeibacter</taxon>
    </lineage>
</organism>
<reference evidence="1 2" key="1">
    <citation type="submission" date="2017-07" db="EMBL/GenBank/DDBJ databases">
        <title>A draft genome sequence of Komagataeibacter swingsii LMG 22125.</title>
        <authorList>
            <person name="Skraban J."/>
            <person name="Cleenwerck I."/>
            <person name="Vandamme P."/>
            <person name="Trcek J."/>
        </authorList>
    </citation>
    <scope>NUCLEOTIDE SEQUENCE [LARGE SCALE GENOMIC DNA]</scope>
    <source>
        <strain evidence="1 2">LMG 22125</strain>
    </source>
</reference>
<dbReference type="AlphaFoldDB" id="A0A2V4RNB3"/>
<evidence type="ECO:0000313" key="2">
    <source>
        <dbReference type="Proteomes" id="UP000247371"/>
    </source>
</evidence>
<sequence length="90" mass="9586">MIVIPCSPLSRRPCGATGVGNLHGVDAEILDAQAVRRVVGIEISRDYIAVDKVGLACAGNSLRMAAMGGLRLPIERRVIMNGRETIVFTP</sequence>
<dbReference type="RefSeq" id="WP_110557228.1">
    <property type="nucleotide sequence ID" value="NZ_NKUB01000015.1"/>
</dbReference>
<name>A0A2V4RNB3_9PROT</name>
<gene>
    <name evidence="1" type="ORF">CFR76_11870</name>
</gene>
<accession>A0A2V4RNB3</accession>
<protein>
    <submittedName>
        <fullName evidence="1">Uncharacterized protein</fullName>
    </submittedName>
</protein>
<proteinExistence type="predicted"/>
<dbReference type="Gene3D" id="3.50.50.60">
    <property type="entry name" value="FAD/NAD(P)-binding domain"/>
    <property type="match status" value="1"/>
</dbReference>
<evidence type="ECO:0000313" key="1">
    <source>
        <dbReference type="EMBL" id="PYD69082.1"/>
    </source>
</evidence>
<comment type="caution">
    <text evidence="1">The sequence shown here is derived from an EMBL/GenBank/DDBJ whole genome shotgun (WGS) entry which is preliminary data.</text>
</comment>